<dbReference type="HOGENOM" id="CLU_878226_0_0_1"/>
<sequence>MKRATKPARVDDADVARVVLRYLERQGYEGARKAFLKDAATTLGDDAPRGGGRKTKDLKRVIDEYVRLKDAEHRRRHCTGVVGKMMKVIDDALAGRESKSRDEGRGRGRRGTRDDASGASGSESDAVDDDERSESESEEIVEREIAATRRAADAAPAPAGSNRRKKASVAPKRFVPGRGPTANGNAVASTSGARSMHGTPKLTPLSAKAPLGSLRPFHMPELADGAAQKKMADVIVGALGGRGKVQLSKYGDPAKGELIDEGTVENVMQSLMDADDELGEFLFSMIDEVERDVALRAVDAQGPPEHAFGSPRKKSKN</sequence>
<organism evidence="2 3">
    <name type="scientific">Ostreococcus lucimarinus (strain CCE9901)</name>
    <dbReference type="NCBI Taxonomy" id="436017"/>
    <lineage>
        <taxon>Eukaryota</taxon>
        <taxon>Viridiplantae</taxon>
        <taxon>Chlorophyta</taxon>
        <taxon>Mamiellophyceae</taxon>
        <taxon>Mamiellales</taxon>
        <taxon>Bathycoccaceae</taxon>
        <taxon>Ostreococcus</taxon>
    </lineage>
</organism>
<proteinExistence type="predicted"/>
<evidence type="ECO:0000256" key="1">
    <source>
        <dbReference type="SAM" id="MobiDB-lite"/>
    </source>
</evidence>
<keyword evidence="3" id="KW-1185">Reference proteome</keyword>
<dbReference type="RefSeq" id="XP_001420535.1">
    <property type="nucleotide sequence ID" value="XM_001420498.1"/>
</dbReference>
<name>A4S524_OSTLU</name>
<dbReference type="PROSITE" id="PS50896">
    <property type="entry name" value="LISH"/>
    <property type="match status" value="1"/>
</dbReference>
<dbReference type="KEGG" id="olu:OSTLU_17430"/>
<accession>A4S524</accession>
<dbReference type="Proteomes" id="UP000001568">
    <property type="component" value="Chromosome 11"/>
</dbReference>
<dbReference type="EMBL" id="CP000591">
    <property type="protein sequence ID" value="ABO98828.1"/>
    <property type="molecule type" value="Genomic_DNA"/>
</dbReference>
<feature type="compositionally biased region" description="Polar residues" evidence="1">
    <location>
        <begin position="182"/>
        <end position="193"/>
    </location>
</feature>
<evidence type="ECO:0000313" key="3">
    <source>
        <dbReference type="Proteomes" id="UP000001568"/>
    </source>
</evidence>
<dbReference type="Gramene" id="ABO98828">
    <property type="protein sequence ID" value="ABO98828"/>
    <property type="gene ID" value="OSTLU_17430"/>
</dbReference>
<feature type="compositionally biased region" description="Basic and acidic residues" evidence="1">
    <location>
        <begin position="140"/>
        <end position="152"/>
    </location>
</feature>
<feature type="region of interest" description="Disordered" evidence="1">
    <location>
        <begin position="93"/>
        <end position="200"/>
    </location>
</feature>
<dbReference type="OrthoDB" id="10656874at2759"/>
<dbReference type="AlphaFoldDB" id="A4S524"/>
<evidence type="ECO:0000313" key="2">
    <source>
        <dbReference type="EMBL" id="ABO98828.1"/>
    </source>
</evidence>
<reference evidence="2 3" key="1">
    <citation type="journal article" date="2007" name="Proc. Natl. Acad. Sci. U.S.A.">
        <title>The tiny eukaryote Ostreococcus provides genomic insights into the paradox of plankton speciation.</title>
        <authorList>
            <person name="Palenik B."/>
            <person name="Grimwood J."/>
            <person name="Aerts A."/>
            <person name="Rouze P."/>
            <person name="Salamov A."/>
            <person name="Putnam N."/>
            <person name="Dupont C."/>
            <person name="Jorgensen R."/>
            <person name="Derelle E."/>
            <person name="Rombauts S."/>
            <person name="Zhou K."/>
            <person name="Otillar R."/>
            <person name="Merchant S.S."/>
            <person name="Podell S."/>
            <person name="Gaasterland T."/>
            <person name="Napoli C."/>
            <person name="Gendler K."/>
            <person name="Manuell A."/>
            <person name="Tai V."/>
            <person name="Vallon O."/>
            <person name="Piganeau G."/>
            <person name="Jancek S."/>
            <person name="Heijde M."/>
            <person name="Jabbari K."/>
            <person name="Bowler C."/>
            <person name="Lohr M."/>
            <person name="Robbens S."/>
            <person name="Werner G."/>
            <person name="Dubchak I."/>
            <person name="Pazour G.J."/>
            <person name="Ren Q."/>
            <person name="Paulsen I."/>
            <person name="Delwiche C."/>
            <person name="Schmutz J."/>
            <person name="Rokhsar D."/>
            <person name="Van de Peer Y."/>
            <person name="Moreau H."/>
            <person name="Grigoriev I.V."/>
        </authorList>
    </citation>
    <scope>NUCLEOTIDE SEQUENCE [LARGE SCALE GENOMIC DNA]</scope>
    <source>
        <strain evidence="2 3">CCE9901</strain>
    </source>
</reference>
<dbReference type="GeneID" id="5004481"/>
<feature type="compositionally biased region" description="Basic and acidic residues" evidence="1">
    <location>
        <begin position="93"/>
        <end position="116"/>
    </location>
</feature>
<gene>
    <name evidence="2" type="ORF">OSTLU_17430</name>
</gene>
<protein>
    <submittedName>
        <fullName evidence="2">Uncharacterized protein</fullName>
    </submittedName>
</protein>
<dbReference type="InterPro" id="IPR006594">
    <property type="entry name" value="LisH"/>
</dbReference>
<feature type="compositionally biased region" description="Acidic residues" evidence="1">
    <location>
        <begin position="125"/>
        <end position="139"/>
    </location>
</feature>